<proteinExistence type="predicted"/>
<dbReference type="AlphaFoldDB" id="E6LQE2"/>
<comment type="caution">
    <text evidence="1">The sequence shown here is derived from an EMBL/GenBank/DDBJ whole genome shotgun (WGS) entry which is preliminary data.</text>
</comment>
<gene>
    <name evidence="1" type="ORF">HMPREF0381_2177</name>
</gene>
<dbReference type="eggNOG" id="ENOG5033PQ6">
    <property type="taxonomic scope" value="Bacteria"/>
</dbReference>
<sequence length="154" mass="18776">MSTSMRLLRNEIHPDYTRIEEIINIFVSLGYTRFSMDDKIDVYILTIAMPITDDELVNSENLKKSTIIYIDLIENDEEMYYCPKTCKKYYSYLFFENVSSREIMILEFLHRYFELYPDDIFWDCDKFFYTKKCIDKIYSKTYDPNWLYISPDSF</sequence>
<evidence type="ECO:0000313" key="2">
    <source>
        <dbReference type="Proteomes" id="UP000003434"/>
    </source>
</evidence>
<accession>E6LQE2</accession>
<dbReference type="EMBL" id="AEPW01000083">
    <property type="protein sequence ID" value="EFU75966.1"/>
    <property type="molecule type" value="Genomic_DNA"/>
</dbReference>
<protein>
    <submittedName>
        <fullName evidence="1">Uncharacterized protein</fullName>
    </submittedName>
</protein>
<evidence type="ECO:0000313" key="1">
    <source>
        <dbReference type="EMBL" id="EFU75966.1"/>
    </source>
</evidence>
<dbReference type="RefSeq" id="WP_008751941.1">
    <property type="nucleotide sequence ID" value="NZ_GL622296.1"/>
</dbReference>
<organism evidence="1 2">
    <name type="scientific">Lachnoanaerobaculum saburreum DSM 3986</name>
    <dbReference type="NCBI Taxonomy" id="887325"/>
    <lineage>
        <taxon>Bacteria</taxon>
        <taxon>Bacillati</taxon>
        <taxon>Bacillota</taxon>
        <taxon>Clostridia</taxon>
        <taxon>Lachnospirales</taxon>
        <taxon>Lachnospiraceae</taxon>
        <taxon>Lachnoanaerobaculum</taxon>
    </lineage>
</organism>
<dbReference type="HOGENOM" id="CLU_1600623_0_0_9"/>
<dbReference type="Proteomes" id="UP000003434">
    <property type="component" value="Unassembled WGS sequence"/>
</dbReference>
<reference evidence="1 2" key="1">
    <citation type="submission" date="2010-12" db="EMBL/GenBank/DDBJ databases">
        <authorList>
            <person name="Muzny D."/>
            <person name="Qin X."/>
            <person name="Deng J."/>
            <person name="Jiang H."/>
            <person name="Liu Y."/>
            <person name="Qu J."/>
            <person name="Song X.-Z."/>
            <person name="Zhang L."/>
            <person name="Thornton R."/>
            <person name="Coyle M."/>
            <person name="Francisco L."/>
            <person name="Jackson L."/>
            <person name="Javaid M."/>
            <person name="Korchina V."/>
            <person name="Kovar C."/>
            <person name="Mata R."/>
            <person name="Mathew T."/>
            <person name="Ngo R."/>
            <person name="Nguyen L."/>
            <person name="Nguyen N."/>
            <person name="Okwuonu G."/>
            <person name="Ongeri F."/>
            <person name="Pham C."/>
            <person name="Simmons D."/>
            <person name="Wilczek-Boney K."/>
            <person name="Hale W."/>
            <person name="Jakkamsetti A."/>
            <person name="Pham P."/>
            <person name="Ruth R."/>
            <person name="San Lucas F."/>
            <person name="Warren J."/>
            <person name="Zhang J."/>
            <person name="Zhao Z."/>
            <person name="Zhou C."/>
            <person name="Zhu D."/>
            <person name="Lee S."/>
            <person name="Bess C."/>
            <person name="Blankenburg K."/>
            <person name="Forbes L."/>
            <person name="Fu Q."/>
            <person name="Gubbala S."/>
            <person name="Hirani K."/>
            <person name="Jayaseelan J.C."/>
            <person name="Lara F."/>
            <person name="Munidasa M."/>
            <person name="Palculict T."/>
            <person name="Patil S."/>
            <person name="Pu L.-L."/>
            <person name="Saada N."/>
            <person name="Tang L."/>
            <person name="Weissenberger G."/>
            <person name="Zhu Y."/>
            <person name="Hemphill L."/>
            <person name="Shang Y."/>
            <person name="Youmans B."/>
            <person name="Ayvaz T."/>
            <person name="Ross M."/>
            <person name="Santibanez J."/>
            <person name="Aqrawi P."/>
            <person name="Gross S."/>
            <person name="Joshi V."/>
            <person name="Fowler G."/>
            <person name="Nazareth L."/>
            <person name="Reid J."/>
            <person name="Worley K."/>
            <person name="Petrosino J."/>
            <person name="Highlander S."/>
            <person name="Gibbs R."/>
        </authorList>
    </citation>
    <scope>NUCLEOTIDE SEQUENCE [LARGE SCALE GENOMIC DNA]</scope>
    <source>
        <strain evidence="1 2">DSM 3986</strain>
    </source>
</reference>
<name>E6LQE2_9FIRM</name>